<dbReference type="OrthoDB" id="2729657at2759"/>
<keyword evidence="2" id="KW-1185">Reference proteome</keyword>
<dbReference type="Proteomes" id="UP000193067">
    <property type="component" value="Unassembled WGS sequence"/>
</dbReference>
<accession>A0A1Y2IAJ0</accession>
<protein>
    <recommendedName>
        <fullName evidence="3">Reverse transcriptase domain-containing protein</fullName>
    </recommendedName>
</protein>
<sequence length="115" mass="13058">MDTIPERDFPPISRQELLDAVEDVSGQSSPGADHLRWPYIAALVHDTACGDALRRIFQACVEKAYWPIQFKEAVSVVIPKPKKDDYSRLKAYRPVVLLSCLGKLFEKVIAARMHY</sequence>
<dbReference type="EMBL" id="KZ084151">
    <property type="protein sequence ID" value="OSC97410.1"/>
    <property type="molecule type" value="Genomic_DNA"/>
</dbReference>
<proteinExistence type="predicted"/>
<evidence type="ECO:0000313" key="2">
    <source>
        <dbReference type="Proteomes" id="UP000193067"/>
    </source>
</evidence>
<reference evidence="1 2" key="1">
    <citation type="journal article" date="2015" name="Biotechnol. Biofuels">
        <title>Enhanced degradation of softwood versus hardwood by the white-rot fungus Pycnoporus coccineus.</title>
        <authorList>
            <person name="Couturier M."/>
            <person name="Navarro D."/>
            <person name="Chevret D."/>
            <person name="Henrissat B."/>
            <person name="Piumi F."/>
            <person name="Ruiz-Duenas F.J."/>
            <person name="Martinez A.T."/>
            <person name="Grigoriev I.V."/>
            <person name="Riley R."/>
            <person name="Lipzen A."/>
            <person name="Berrin J.G."/>
            <person name="Master E.R."/>
            <person name="Rosso M.N."/>
        </authorList>
    </citation>
    <scope>NUCLEOTIDE SEQUENCE [LARGE SCALE GENOMIC DNA]</scope>
    <source>
        <strain evidence="1 2">BRFM310</strain>
    </source>
</reference>
<dbReference type="AlphaFoldDB" id="A0A1Y2IAJ0"/>
<evidence type="ECO:0008006" key="3">
    <source>
        <dbReference type="Google" id="ProtNLM"/>
    </source>
</evidence>
<gene>
    <name evidence="1" type="ORF">PYCCODRAFT_1350443</name>
</gene>
<dbReference type="PANTHER" id="PTHR19446">
    <property type="entry name" value="REVERSE TRANSCRIPTASES"/>
    <property type="match status" value="1"/>
</dbReference>
<evidence type="ECO:0000313" key="1">
    <source>
        <dbReference type="EMBL" id="OSC97410.1"/>
    </source>
</evidence>
<organism evidence="1 2">
    <name type="scientific">Trametes coccinea (strain BRFM310)</name>
    <name type="common">Pycnoporus coccineus</name>
    <dbReference type="NCBI Taxonomy" id="1353009"/>
    <lineage>
        <taxon>Eukaryota</taxon>
        <taxon>Fungi</taxon>
        <taxon>Dikarya</taxon>
        <taxon>Basidiomycota</taxon>
        <taxon>Agaricomycotina</taxon>
        <taxon>Agaricomycetes</taxon>
        <taxon>Polyporales</taxon>
        <taxon>Polyporaceae</taxon>
        <taxon>Trametes</taxon>
    </lineage>
</organism>
<dbReference type="STRING" id="1353009.A0A1Y2IAJ0"/>
<name>A0A1Y2IAJ0_TRAC3</name>
<feature type="non-terminal residue" evidence="1">
    <location>
        <position position="115"/>
    </location>
</feature>